<protein>
    <submittedName>
        <fullName evidence="1">Uncharacterized protein</fullName>
    </submittedName>
</protein>
<evidence type="ECO:0000313" key="1">
    <source>
        <dbReference type="EMBL" id="QHT97796.1"/>
    </source>
</evidence>
<dbReference type="Gene3D" id="3.40.50.300">
    <property type="entry name" value="P-loop containing nucleotide triphosphate hydrolases"/>
    <property type="match status" value="1"/>
</dbReference>
<sequence length="447" mass="49980">MATPLSLVPTPGTRLYLHLPGKMTAEEGARRIAQSLGPVEIIIVLLARPRSKLVPGHSRVSFFQTAQLNQAILNSFLDSAEQSRVLIFEAAAALGQLQLPRKTARLITLGTDFKTLEELTETARFMSGPTLQRAEIQPLDLTRYLGQVGQLLCEAPAPQPCSQLNFSYEGIPVTVPMTQSQYYEYLTRIQREKGIGRREPFSALQTTNFLYPPELQQLHNVPREQRPTLPPDLSVLQGGWIPVEITSQLQERSPKLNWVVDYLRLNPGKHILWTQFNESNGAQVISSILALAGFEVVTVTGSDPLPQRFRKVKEFNRPSDRTKVLVSNLFAFTGFQSVVSLIMFEQHPSDAVFNSYLRQIATSSDQRSLTAIFLVSTGPSGEETVEITNYLLMINAVNTRDNILTILKSGQLLPEKLEVYRTIFKLPSLTLQDLQAAIPRVFGRVVL</sequence>
<reference evidence="1" key="1">
    <citation type="journal article" date="2020" name="Nature">
        <title>Giant virus diversity and host interactions through global metagenomics.</title>
        <authorList>
            <person name="Schulz F."/>
            <person name="Roux S."/>
            <person name="Paez-Espino D."/>
            <person name="Jungbluth S."/>
            <person name="Walsh D.A."/>
            <person name="Denef V.J."/>
            <person name="McMahon K.D."/>
            <person name="Konstantinidis K.T."/>
            <person name="Eloe-Fadrosh E.A."/>
            <person name="Kyrpides N.C."/>
            <person name="Woyke T."/>
        </authorList>
    </citation>
    <scope>NUCLEOTIDE SEQUENCE</scope>
    <source>
        <strain evidence="1">GVMAG-M-3300025572-1</strain>
    </source>
</reference>
<name>A0A6C0IZC3_9ZZZZ</name>
<accession>A0A6C0IZC3</accession>
<dbReference type="EMBL" id="MN740283">
    <property type="protein sequence ID" value="QHT97796.1"/>
    <property type="molecule type" value="Genomic_DNA"/>
</dbReference>
<proteinExistence type="predicted"/>
<dbReference type="InterPro" id="IPR027417">
    <property type="entry name" value="P-loop_NTPase"/>
</dbReference>
<dbReference type="SUPFAM" id="SSF52540">
    <property type="entry name" value="P-loop containing nucleoside triphosphate hydrolases"/>
    <property type="match status" value="1"/>
</dbReference>
<dbReference type="AlphaFoldDB" id="A0A6C0IZC3"/>
<organism evidence="1">
    <name type="scientific">viral metagenome</name>
    <dbReference type="NCBI Taxonomy" id="1070528"/>
    <lineage>
        <taxon>unclassified sequences</taxon>
        <taxon>metagenomes</taxon>
        <taxon>organismal metagenomes</taxon>
    </lineage>
</organism>